<keyword evidence="3" id="KW-1185">Reference proteome</keyword>
<dbReference type="RefSeq" id="WP_317995068.1">
    <property type="nucleotide sequence ID" value="NZ_AP025523.1"/>
</dbReference>
<dbReference type="AlphaFoldDB" id="A0AAN1XZU2"/>
<proteinExistence type="predicted"/>
<dbReference type="SUPFAM" id="SSF53474">
    <property type="entry name" value="alpha/beta-Hydrolases"/>
    <property type="match status" value="1"/>
</dbReference>
<dbReference type="Gene3D" id="3.40.50.1820">
    <property type="entry name" value="alpha/beta hydrolase"/>
    <property type="match status" value="1"/>
</dbReference>
<reference evidence="2 3" key="1">
    <citation type="journal article" date="2022" name="ISME Commun">
        <title>Vulcanimicrobium alpinus gen. nov. sp. nov., the first cultivated representative of the candidate phylum 'Eremiobacterota', is a metabolically versatile aerobic anoxygenic phototroph.</title>
        <authorList>
            <person name="Yabe S."/>
            <person name="Muto K."/>
            <person name="Abe K."/>
            <person name="Yokota A."/>
            <person name="Staudigel H."/>
            <person name="Tebo B.M."/>
        </authorList>
    </citation>
    <scope>NUCLEOTIDE SEQUENCE [LARGE SCALE GENOMIC DNA]</scope>
    <source>
        <strain evidence="2 3">WC8-2</strain>
    </source>
</reference>
<accession>A0AAN1XZU2</accession>
<organism evidence="2 3">
    <name type="scientific">Vulcanimicrobium alpinum</name>
    <dbReference type="NCBI Taxonomy" id="3016050"/>
    <lineage>
        <taxon>Bacteria</taxon>
        <taxon>Bacillati</taxon>
        <taxon>Vulcanimicrobiota</taxon>
        <taxon>Vulcanimicrobiia</taxon>
        <taxon>Vulcanimicrobiales</taxon>
        <taxon>Vulcanimicrobiaceae</taxon>
        <taxon>Vulcanimicrobium</taxon>
    </lineage>
</organism>
<protein>
    <submittedName>
        <fullName evidence="2">Lysophospholipase</fullName>
    </submittedName>
</protein>
<dbReference type="EMBL" id="AP025523">
    <property type="protein sequence ID" value="BDE07478.1"/>
    <property type="molecule type" value="Genomic_DNA"/>
</dbReference>
<dbReference type="KEGG" id="vab:WPS_27540"/>
<gene>
    <name evidence="2" type="ORF">WPS_27540</name>
</gene>
<evidence type="ECO:0000313" key="3">
    <source>
        <dbReference type="Proteomes" id="UP001317532"/>
    </source>
</evidence>
<sequence>MSRRVVAIHGAVVNGAAWRPLRRALGARFAVEAPDLPGHGARIGERFDLPLAVDELVARCRAGEPPIVCGDSLGGYLALLVAARASVAAVVAGGCTFPLHGWWSRIARATDVPLPDRVGRLAVRAIARGARVRGDGDAVLAAGIAPAQRSLTLRALFGIDYPALAGTIVAPLTFIDGAFDPARIGAHAYRRAAPRARFVVVPNAGHGVGFLRPAAMAREIARIATPEER</sequence>
<feature type="domain" description="AB hydrolase-1" evidence="1">
    <location>
        <begin position="5"/>
        <end position="218"/>
    </location>
</feature>
<dbReference type="InterPro" id="IPR029058">
    <property type="entry name" value="AB_hydrolase_fold"/>
</dbReference>
<dbReference type="InterPro" id="IPR000073">
    <property type="entry name" value="AB_hydrolase_1"/>
</dbReference>
<name>A0AAN1XZU2_UNVUL</name>
<dbReference type="Pfam" id="PF12697">
    <property type="entry name" value="Abhydrolase_6"/>
    <property type="match status" value="1"/>
</dbReference>
<dbReference type="Proteomes" id="UP001317532">
    <property type="component" value="Chromosome"/>
</dbReference>
<evidence type="ECO:0000259" key="1">
    <source>
        <dbReference type="Pfam" id="PF12697"/>
    </source>
</evidence>
<evidence type="ECO:0000313" key="2">
    <source>
        <dbReference type="EMBL" id="BDE07478.1"/>
    </source>
</evidence>